<dbReference type="AlphaFoldDB" id="W7J6J7"/>
<comment type="caution">
    <text evidence="1">The sequence shown here is derived from an EMBL/GenBank/DDBJ whole genome shotgun (WGS) entry which is preliminary data.</text>
</comment>
<dbReference type="Proteomes" id="UP000019277">
    <property type="component" value="Unassembled WGS sequence"/>
</dbReference>
<dbReference type="EMBL" id="AYXG01000004">
    <property type="protein sequence ID" value="EWC64607.1"/>
    <property type="molecule type" value="Genomic_DNA"/>
</dbReference>
<accession>W7J6J7</accession>
<dbReference type="Gene3D" id="3.30.530.20">
    <property type="match status" value="1"/>
</dbReference>
<evidence type="ECO:0000313" key="2">
    <source>
        <dbReference type="Proteomes" id="UP000019277"/>
    </source>
</evidence>
<proteinExistence type="predicted"/>
<dbReference type="OrthoDB" id="3396643at2"/>
<name>W7J6J7_9PSEU</name>
<dbReference type="RefSeq" id="WP_035277748.1">
    <property type="nucleotide sequence ID" value="NZ_AYXG01000004.1"/>
</dbReference>
<reference evidence="1 2" key="1">
    <citation type="journal article" date="2014" name="Genome Announc.">
        <title>Draft Genome Sequence of the Antitrypanosomally Active Sponge-Associated Bacterium Actinokineospora sp. Strain EG49.</title>
        <authorList>
            <person name="Harjes J."/>
            <person name="Ryu T."/>
            <person name="Abdelmohsen U.R."/>
            <person name="Moitinho-Silva L."/>
            <person name="Horn H."/>
            <person name="Ravasi T."/>
            <person name="Hentschel U."/>
        </authorList>
    </citation>
    <scope>NUCLEOTIDE SEQUENCE [LARGE SCALE GENOMIC DNA]</scope>
    <source>
        <strain evidence="1 2">EG49</strain>
    </source>
</reference>
<organism evidence="1 2">
    <name type="scientific">Actinokineospora spheciospongiae</name>
    <dbReference type="NCBI Taxonomy" id="909613"/>
    <lineage>
        <taxon>Bacteria</taxon>
        <taxon>Bacillati</taxon>
        <taxon>Actinomycetota</taxon>
        <taxon>Actinomycetes</taxon>
        <taxon>Pseudonocardiales</taxon>
        <taxon>Pseudonocardiaceae</taxon>
        <taxon>Actinokineospora</taxon>
    </lineage>
</organism>
<dbReference type="SUPFAM" id="SSF55961">
    <property type="entry name" value="Bet v1-like"/>
    <property type="match status" value="1"/>
</dbReference>
<dbReference type="InterPro" id="IPR023393">
    <property type="entry name" value="START-like_dom_sf"/>
</dbReference>
<dbReference type="STRING" id="909613.UO65_0214"/>
<protein>
    <submittedName>
        <fullName evidence="1">Uncharacterized protein</fullName>
    </submittedName>
</protein>
<evidence type="ECO:0000313" key="1">
    <source>
        <dbReference type="EMBL" id="EWC64607.1"/>
    </source>
</evidence>
<gene>
    <name evidence="1" type="ORF">UO65_0214</name>
</gene>
<keyword evidence="2" id="KW-1185">Reference proteome</keyword>
<sequence length="158" mass="17320">MVWIRSGTTKSVRVRAGLAEVRELLLDVERAGLLMPGVNSLTHVSGAVYHYALDPITNGAVHLVPDYEATFDTTDPGHITWEPYGEHNFRSWGAFTTRESGVDGEVILEISTRSEASVQVAPVMVTLIEPFAQLQTDEITTGFLDRLRGELEPVAVSP</sequence>